<evidence type="ECO:0000256" key="1">
    <source>
        <dbReference type="ARBA" id="ARBA00006930"/>
    </source>
</evidence>
<reference evidence="6 7" key="1">
    <citation type="submission" date="2017-04" db="EMBL/GenBank/DDBJ databases">
        <authorList>
            <person name="Afonso C.L."/>
            <person name="Miller P.J."/>
            <person name="Scott M.A."/>
            <person name="Spackman E."/>
            <person name="Goraichik I."/>
            <person name="Dimitrov K.M."/>
            <person name="Suarez D.L."/>
            <person name="Swayne D.E."/>
        </authorList>
    </citation>
    <scope>NUCLEOTIDE SEQUENCE [LARGE SCALE GENOMIC DNA]</scope>
    <source>
        <strain evidence="6 7">DSM 11270</strain>
    </source>
</reference>
<evidence type="ECO:0000256" key="4">
    <source>
        <dbReference type="SAM" id="Coils"/>
    </source>
</evidence>
<dbReference type="InterPro" id="IPR038729">
    <property type="entry name" value="Rad50/SbcC_AAA"/>
</dbReference>
<evidence type="ECO:0000256" key="3">
    <source>
        <dbReference type="ARBA" id="ARBA00013368"/>
    </source>
</evidence>
<dbReference type="Gene3D" id="3.40.50.300">
    <property type="entry name" value="P-loop containing nucleotide triphosphate hydrolases"/>
    <property type="match status" value="2"/>
</dbReference>
<keyword evidence="4" id="KW-0175">Coiled coil</keyword>
<keyword evidence="6" id="KW-0540">Nuclease</keyword>
<dbReference type="Proteomes" id="UP000192731">
    <property type="component" value="Unassembled WGS sequence"/>
</dbReference>
<dbReference type="GO" id="GO:0016887">
    <property type="term" value="F:ATP hydrolysis activity"/>
    <property type="evidence" value="ECO:0007669"/>
    <property type="project" value="InterPro"/>
</dbReference>
<dbReference type="STRING" id="656914.SAMN00017405_2180"/>
<keyword evidence="7" id="KW-1185">Reference proteome</keyword>
<dbReference type="GO" id="GO:0006302">
    <property type="term" value="P:double-strand break repair"/>
    <property type="evidence" value="ECO:0007669"/>
    <property type="project" value="InterPro"/>
</dbReference>
<dbReference type="RefSeq" id="WP_084052133.1">
    <property type="nucleotide sequence ID" value="NZ_FWWT01000007.1"/>
</dbReference>
<dbReference type="Pfam" id="PF13558">
    <property type="entry name" value="SbcC_Walker_B"/>
    <property type="match status" value="1"/>
</dbReference>
<keyword evidence="6" id="KW-0269">Exonuclease</keyword>
<name>A0A1W1ULB5_DESTI</name>
<dbReference type="PANTHER" id="PTHR32114">
    <property type="entry name" value="ABC TRANSPORTER ABCH.3"/>
    <property type="match status" value="1"/>
</dbReference>
<dbReference type="InterPro" id="IPR027417">
    <property type="entry name" value="P-loop_NTPase"/>
</dbReference>
<keyword evidence="6" id="KW-0378">Hydrolase</keyword>
<feature type="domain" description="Rad50/SbcC-type AAA" evidence="5">
    <location>
        <begin position="5"/>
        <end position="208"/>
    </location>
</feature>
<comment type="similarity">
    <text evidence="1">Belongs to the SMC family. SbcC subfamily.</text>
</comment>
<evidence type="ECO:0000259" key="5">
    <source>
        <dbReference type="Pfam" id="PF13476"/>
    </source>
</evidence>
<evidence type="ECO:0000313" key="6">
    <source>
        <dbReference type="EMBL" id="SMB81840.1"/>
    </source>
</evidence>
<protein>
    <recommendedName>
        <fullName evidence="3">Nuclease SbcCD subunit C</fullName>
    </recommendedName>
</protein>
<dbReference type="AlphaFoldDB" id="A0A1W1ULB5"/>
<organism evidence="6 7">
    <name type="scientific">Desulfonispora thiosulfatigenes DSM 11270</name>
    <dbReference type="NCBI Taxonomy" id="656914"/>
    <lineage>
        <taxon>Bacteria</taxon>
        <taxon>Bacillati</taxon>
        <taxon>Bacillota</taxon>
        <taxon>Clostridia</taxon>
        <taxon>Eubacteriales</taxon>
        <taxon>Peptococcaceae</taxon>
        <taxon>Desulfonispora</taxon>
    </lineage>
</organism>
<feature type="coiled-coil region" evidence="4">
    <location>
        <begin position="638"/>
        <end position="665"/>
    </location>
</feature>
<dbReference type="PANTHER" id="PTHR32114:SF2">
    <property type="entry name" value="ABC TRANSPORTER ABCH.3"/>
    <property type="match status" value="1"/>
</dbReference>
<evidence type="ECO:0000313" key="7">
    <source>
        <dbReference type="Proteomes" id="UP000192731"/>
    </source>
</evidence>
<dbReference type="Pfam" id="PF13476">
    <property type="entry name" value="AAA_23"/>
    <property type="match status" value="1"/>
</dbReference>
<accession>A0A1W1ULB5</accession>
<dbReference type="OrthoDB" id="9795626at2"/>
<evidence type="ECO:0000256" key="2">
    <source>
        <dbReference type="ARBA" id="ARBA00011322"/>
    </source>
</evidence>
<dbReference type="SUPFAM" id="SSF52540">
    <property type="entry name" value="P-loop containing nucleoside triphosphate hydrolases"/>
    <property type="match status" value="1"/>
</dbReference>
<proteinExistence type="inferred from homology"/>
<feature type="coiled-coil region" evidence="4">
    <location>
        <begin position="774"/>
        <end position="837"/>
    </location>
</feature>
<dbReference type="EMBL" id="FWWT01000007">
    <property type="protein sequence ID" value="SMB81840.1"/>
    <property type="molecule type" value="Genomic_DNA"/>
</dbReference>
<comment type="subunit">
    <text evidence="2">Heterodimer of SbcC and SbcD.</text>
</comment>
<sequence length="1047" mass="120728">MRPLKLVMIAFGPYAGREEIDFRQIGEENVFLITGPTGAGKTTIFDGISYAIYGQASGDERSGESLRSQFACIDDLTSVELEFILRGTRYYIKRIPKQEKRKSRGEGTTEQKADAELTIYGKNGDKVYAGVNSVNEKVQEIMGINSDQFKQIMMIPQGDFRKLLTADSKDREKIFQKIFGTVGYKKVETKLIEKANEIKTLIAKLENSYHENLLRIDAGDNEKLKEQITNENKNKDSIITFLKEQLIYDKNQNEVFENDLKRIKIVLENKREKIFDATENNKKFAHKEKFATQKSNLELKKSLYIEKQTKIDNGRKALKIKASEDNYLEKDYSYQKKITEYKKSQQDALQAKAKLDLVSESLAREKAKEPEIKQSFLKLNTLKGYEEKVSTLDDKKDKLSVLQKLVQKLEQDKNTKILEITNFKKLHKQLALELEKARNADTEYLKNKMELESVSQAQDKLHKLLEANTKLAKLRQEFGIMHEKHKQTKVVYDHLKAKYEKNEENWFKAQAGVLAENLQEGINCPVCGSKHHPHPAELEENFYSGEKLKLEKEELEQKEKILKEMYEKLIDIKGSGDFQKSIVNSLIAEIEQLIPERISDLKDQELNKVVKKIFTDIDVKKGKLEKVKVELEKTKKLQESLAKSLVDTEKQLESAEEKERELSLEYLDVFKKYEAEKASLAETMKEIPENIRSIMALKLEYQRVEQGYNLMVKSLADKEKEHQQSNLELEKCKTQEFGYKKSLEEYAEILQEAKLKFLEEINLAGFDLEKYHLAKISEEEIRSLEKEIREYHENLKVVTNQYEILETELQGLKVEDINALELKYQEIKQEEKNILQKITYLFARIDKNTEILKSCLELTKKINSENAKYAIFGDLAEIARGNNSERLTFERYVLAAFFEEIIGVANLRLLKMTENRYELSRTDEKAKYNAQSGLELEVFDNYTGKSRHVKTLSGGEGFKTSLALALGLADVVQSYSGGISLDTIFIDEGFGTLDPESLEGAIETLLDLQKSGRMVGIISHVPEFKERIRAKLEVFPSPEGSKTKFKI</sequence>
<gene>
    <name evidence="6" type="ORF">SAMN00017405_2180</name>
</gene>
<feature type="coiled-coil region" evidence="4">
    <location>
        <begin position="545"/>
        <end position="572"/>
    </location>
</feature>
<dbReference type="GO" id="GO:0004527">
    <property type="term" value="F:exonuclease activity"/>
    <property type="evidence" value="ECO:0007669"/>
    <property type="project" value="UniProtKB-KW"/>
</dbReference>
<feature type="coiled-coil region" evidence="4">
    <location>
        <begin position="392"/>
        <end position="477"/>
    </location>
</feature>